<reference evidence="1 2" key="1">
    <citation type="journal article" date="2024" name="BMC Genomics">
        <title>De novo assembly and annotation of Popillia japonica's genome with initial clues to its potential as an invasive pest.</title>
        <authorList>
            <person name="Cucini C."/>
            <person name="Boschi S."/>
            <person name="Funari R."/>
            <person name="Cardaioli E."/>
            <person name="Iannotti N."/>
            <person name="Marturano G."/>
            <person name="Paoli F."/>
            <person name="Bruttini M."/>
            <person name="Carapelli A."/>
            <person name="Frati F."/>
            <person name="Nardi F."/>
        </authorList>
    </citation>
    <scope>NUCLEOTIDE SEQUENCE [LARGE SCALE GENOMIC DNA]</scope>
    <source>
        <strain evidence="1">DMR45628</strain>
    </source>
</reference>
<dbReference type="EMBL" id="JASPKY010000155">
    <property type="protein sequence ID" value="KAK9729982.1"/>
    <property type="molecule type" value="Genomic_DNA"/>
</dbReference>
<keyword evidence="2" id="KW-1185">Reference proteome</keyword>
<organism evidence="1 2">
    <name type="scientific">Popillia japonica</name>
    <name type="common">Japanese beetle</name>
    <dbReference type="NCBI Taxonomy" id="7064"/>
    <lineage>
        <taxon>Eukaryota</taxon>
        <taxon>Metazoa</taxon>
        <taxon>Ecdysozoa</taxon>
        <taxon>Arthropoda</taxon>
        <taxon>Hexapoda</taxon>
        <taxon>Insecta</taxon>
        <taxon>Pterygota</taxon>
        <taxon>Neoptera</taxon>
        <taxon>Endopterygota</taxon>
        <taxon>Coleoptera</taxon>
        <taxon>Polyphaga</taxon>
        <taxon>Scarabaeiformia</taxon>
        <taxon>Scarabaeidae</taxon>
        <taxon>Rutelinae</taxon>
        <taxon>Popillia</taxon>
    </lineage>
</organism>
<gene>
    <name evidence="1" type="ORF">QE152_g15639</name>
</gene>
<sequence>MSSFKVLDEKYTRPSSLSKLLSEILVDEIQSNSKMTVKLENKHYSCKRKIFPCTHTVEHRSLEDSLCEIFKKFRLDSDTQNEQVIKCVAHSKNCKLTNRGCCSMQQNFAGANKSLNVTDANLKLSKIPVRTPLNNSQTKTTPHSKIPVRIPGSEVRTDTKKHVEARRKEMLMATARQRVQKSCLKSPDATHCFYGCVNIPENKRRVTFSEFVEEMDKDLVFPDRVFKKPYRHLKASVKTENSNLPLWRY</sequence>
<proteinExistence type="predicted"/>
<name>A0AAW1L928_POPJA</name>
<dbReference type="Proteomes" id="UP001458880">
    <property type="component" value="Unassembled WGS sequence"/>
</dbReference>
<accession>A0AAW1L928</accession>
<evidence type="ECO:0000313" key="2">
    <source>
        <dbReference type="Proteomes" id="UP001458880"/>
    </source>
</evidence>
<dbReference type="AlphaFoldDB" id="A0AAW1L928"/>
<evidence type="ECO:0000313" key="1">
    <source>
        <dbReference type="EMBL" id="KAK9729982.1"/>
    </source>
</evidence>
<comment type="caution">
    <text evidence="1">The sequence shown here is derived from an EMBL/GenBank/DDBJ whole genome shotgun (WGS) entry which is preliminary data.</text>
</comment>
<protein>
    <submittedName>
        <fullName evidence="1">Uncharacterized protein</fullName>
    </submittedName>
</protein>